<dbReference type="EMBL" id="ACRN01000004">
    <property type="protein sequence ID" value="EHM88600.1"/>
    <property type="molecule type" value="Genomic_DNA"/>
</dbReference>
<dbReference type="STRING" id="435830.HMPREF0045_00813"/>
<gene>
    <name evidence="2" type="ORF">HMPREF0045_00813</name>
</gene>
<dbReference type="RefSeq" id="WP_005985801.1">
    <property type="nucleotide sequence ID" value="NZ_JH470338.1"/>
</dbReference>
<evidence type="ECO:0000313" key="3">
    <source>
        <dbReference type="Proteomes" id="UP000003822"/>
    </source>
</evidence>
<keyword evidence="3" id="KW-1185">Reference proteome</keyword>
<dbReference type="Gene3D" id="2.60.20.10">
    <property type="entry name" value="Crystallins"/>
    <property type="match status" value="1"/>
</dbReference>
<accession>G9PEY9</accession>
<comment type="caution">
    <text evidence="2">The sequence shown here is derived from an EMBL/GenBank/DDBJ whole genome shotgun (WGS) entry which is preliminary data.</text>
</comment>
<dbReference type="OrthoDB" id="4325857at2"/>
<feature type="chain" id="PRO_5003525207" description="Peptidase inhibitor family I36" evidence="1">
    <location>
        <begin position="32"/>
        <end position="144"/>
    </location>
</feature>
<protein>
    <recommendedName>
        <fullName evidence="4">Peptidase inhibitor family I36</fullName>
    </recommendedName>
</protein>
<dbReference type="Proteomes" id="UP000003822">
    <property type="component" value="Unassembled WGS sequence"/>
</dbReference>
<keyword evidence="1" id="KW-0732">Signal</keyword>
<proteinExistence type="predicted"/>
<organism evidence="2 3">
    <name type="scientific">Actinomyces graevenitzii C83</name>
    <dbReference type="NCBI Taxonomy" id="435830"/>
    <lineage>
        <taxon>Bacteria</taxon>
        <taxon>Bacillati</taxon>
        <taxon>Actinomycetota</taxon>
        <taxon>Actinomycetes</taxon>
        <taxon>Actinomycetales</taxon>
        <taxon>Actinomycetaceae</taxon>
        <taxon>Actinomyces</taxon>
    </lineage>
</organism>
<feature type="signal peptide" evidence="1">
    <location>
        <begin position="1"/>
        <end position="31"/>
    </location>
</feature>
<evidence type="ECO:0008006" key="4">
    <source>
        <dbReference type="Google" id="ProtNLM"/>
    </source>
</evidence>
<evidence type="ECO:0000313" key="2">
    <source>
        <dbReference type="EMBL" id="EHM88600.1"/>
    </source>
</evidence>
<evidence type="ECO:0000256" key="1">
    <source>
        <dbReference type="SAM" id="SignalP"/>
    </source>
</evidence>
<dbReference type="Pfam" id="PF03995">
    <property type="entry name" value="Inhibitor_I36"/>
    <property type="match status" value="1"/>
</dbReference>
<dbReference type="AlphaFoldDB" id="G9PEY9"/>
<sequence length="144" mass="15981">MDTLFSKCLRLLFAATLGLVLTVSVVPTASASDHGCTTGYTCLYKDAGYSGGQIDFQWYIPNLDNFFFEGTYTWGGEEVSSTINLGTTYNACLFSETGGHGTHLELAKGNHTVALSRYYWNDKAKSAYFRSYTESWMSCKPQKL</sequence>
<name>G9PEY9_9ACTO</name>
<dbReference type="HOGENOM" id="CLU_1792321_0_0_11"/>
<reference evidence="2 3" key="1">
    <citation type="submission" date="2011-10" db="EMBL/GenBank/DDBJ databases">
        <title>The Genome Sequence of Actinomyces graevenitzii C83.</title>
        <authorList>
            <consortium name="The Broad Institute Genome Sequencing Platform"/>
            <consortium name="The Broad Institute Genome Sequencing Center for Infectious Disease"/>
            <person name="Earl A."/>
            <person name="Ward D."/>
            <person name="Feldgarden M."/>
            <person name="Gevers D."/>
            <person name="Sibley C.D."/>
            <person name="Field T.R."/>
            <person name="Grinwis M."/>
            <person name="Eshaghurshan C.S."/>
            <person name="Surette M.G."/>
            <person name="Young S.K."/>
            <person name="Zeng Q."/>
            <person name="Gargeya S."/>
            <person name="Fitzgerald M."/>
            <person name="Haas B."/>
            <person name="Abouelleil A."/>
            <person name="Alvarado L."/>
            <person name="Arachchi H.M."/>
            <person name="Berlin A."/>
            <person name="Brown A."/>
            <person name="Chapman S.B."/>
            <person name="Chen Z."/>
            <person name="Dunbar C."/>
            <person name="Freedman E."/>
            <person name="Gearin G."/>
            <person name="Goldberg J."/>
            <person name="Griggs A."/>
            <person name="Gujja S."/>
            <person name="Heiman D."/>
            <person name="Howarth C."/>
            <person name="Larson L."/>
            <person name="Lui A."/>
            <person name="MacDonald P.J.P."/>
            <person name="Montmayeur A."/>
            <person name="Murphy C."/>
            <person name="Neiman D."/>
            <person name="Pearson M."/>
            <person name="Priest M."/>
            <person name="Roberts A."/>
            <person name="Saif S."/>
            <person name="Shea T."/>
            <person name="Shenoy N."/>
            <person name="Sisk P."/>
            <person name="Stolte C."/>
            <person name="Sykes S."/>
            <person name="Wortman J."/>
            <person name="Nusbaum C."/>
            <person name="Birren B."/>
        </authorList>
    </citation>
    <scope>NUCLEOTIDE SEQUENCE [LARGE SCALE GENOMIC DNA]</scope>
    <source>
        <strain evidence="2 3">C83</strain>
    </source>
</reference>